<keyword evidence="1" id="KW-0472">Membrane</keyword>
<evidence type="ECO:0000313" key="4">
    <source>
        <dbReference type="Proteomes" id="UP000179797"/>
    </source>
</evidence>
<keyword evidence="4" id="KW-1185">Reference proteome</keyword>
<dbReference type="RefSeq" id="WP_044219990.1">
    <property type="nucleotide sequence ID" value="NZ_JRYR02000001.1"/>
</dbReference>
<evidence type="ECO:0000256" key="1">
    <source>
        <dbReference type="SAM" id="Phobius"/>
    </source>
</evidence>
<keyword evidence="1" id="KW-0812">Transmembrane</keyword>
<comment type="caution">
    <text evidence="3">The sequence shown here is derived from an EMBL/GenBank/DDBJ whole genome shotgun (WGS) entry which is preliminary data.</text>
</comment>
<dbReference type="NCBIfam" id="NF037970">
    <property type="entry name" value="vanZ_1"/>
    <property type="match status" value="1"/>
</dbReference>
<feature type="transmembrane region" description="Helical" evidence="1">
    <location>
        <begin position="14"/>
        <end position="32"/>
    </location>
</feature>
<dbReference type="Proteomes" id="UP000179797">
    <property type="component" value="Unassembled WGS sequence"/>
</dbReference>
<name>A0A1S1Z3V5_FLAPC</name>
<evidence type="ECO:0000259" key="2">
    <source>
        <dbReference type="Pfam" id="PF04892"/>
    </source>
</evidence>
<dbReference type="Pfam" id="PF04892">
    <property type="entry name" value="VanZ"/>
    <property type="match status" value="1"/>
</dbReference>
<evidence type="ECO:0000313" key="3">
    <source>
        <dbReference type="EMBL" id="OHX67968.1"/>
    </source>
</evidence>
<accession>A0A1S1Z3V5</accession>
<feature type="transmembrane region" description="Helical" evidence="1">
    <location>
        <begin position="115"/>
        <end position="136"/>
    </location>
</feature>
<keyword evidence="1" id="KW-1133">Transmembrane helix</keyword>
<dbReference type="EMBL" id="JRYR02000001">
    <property type="protein sequence ID" value="OHX67968.1"/>
    <property type="molecule type" value="Genomic_DNA"/>
</dbReference>
<protein>
    <recommendedName>
        <fullName evidence="2">VanZ-like domain-containing protein</fullName>
    </recommendedName>
</protein>
<proteinExistence type="predicted"/>
<sequence length="154" mass="17472">MTKIENKNGIGKDILWLLPSFLWFLITIKLLLTVQPVEPDNFFSKIPHFDKVAHFGIFGIFTACLMFSFCGAQFFKNNKQKIISGVLFLVLSWGGITEILQGLLLDAREGDFLDFIADATGGFLGVYCYGVLYRILPIIPIYDIKKKELEINEV</sequence>
<dbReference type="PANTHER" id="PTHR28008">
    <property type="entry name" value="DOMAIN PROTEIN, PUTATIVE (AFU_ORTHOLOGUE AFUA_3G10980)-RELATED"/>
    <property type="match status" value="1"/>
</dbReference>
<dbReference type="InterPro" id="IPR006976">
    <property type="entry name" value="VanZ-like"/>
</dbReference>
<feature type="transmembrane region" description="Helical" evidence="1">
    <location>
        <begin position="82"/>
        <end position="103"/>
    </location>
</feature>
<dbReference type="PANTHER" id="PTHR28008:SF1">
    <property type="entry name" value="DOMAIN PROTEIN, PUTATIVE (AFU_ORTHOLOGUE AFUA_3G10980)-RELATED"/>
    <property type="match status" value="1"/>
</dbReference>
<gene>
    <name evidence="3" type="ORF">NH26_17275</name>
</gene>
<feature type="transmembrane region" description="Helical" evidence="1">
    <location>
        <begin position="52"/>
        <end position="75"/>
    </location>
</feature>
<dbReference type="OrthoDB" id="982143at2"/>
<reference evidence="3 4" key="1">
    <citation type="journal article" date="2012" name="Int. J. Syst. Evol. Microbiol.">
        <title>Flammeovirga pacifica sp. nov., isolated from deep-sea sediment.</title>
        <authorList>
            <person name="Xu H."/>
            <person name="Fu Y."/>
            <person name="Yang N."/>
            <person name="Ding Z."/>
            <person name="Lai Q."/>
            <person name="Zeng R."/>
        </authorList>
    </citation>
    <scope>NUCLEOTIDE SEQUENCE [LARGE SCALE GENOMIC DNA]</scope>
    <source>
        <strain evidence="4">DSM 24597 / LMG 26175 / WPAGA1</strain>
    </source>
</reference>
<feature type="domain" description="VanZ-like" evidence="2">
    <location>
        <begin position="44"/>
        <end position="132"/>
    </location>
</feature>
<organism evidence="3 4">
    <name type="scientific">Flammeovirga pacifica</name>
    <dbReference type="NCBI Taxonomy" id="915059"/>
    <lineage>
        <taxon>Bacteria</taxon>
        <taxon>Pseudomonadati</taxon>
        <taxon>Bacteroidota</taxon>
        <taxon>Cytophagia</taxon>
        <taxon>Cytophagales</taxon>
        <taxon>Flammeovirgaceae</taxon>
        <taxon>Flammeovirga</taxon>
    </lineage>
</organism>
<dbReference type="AlphaFoldDB" id="A0A1S1Z3V5"/>